<feature type="transmembrane region" description="Helical" evidence="9">
    <location>
        <begin position="153"/>
        <end position="175"/>
    </location>
</feature>
<keyword evidence="5 9" id="KW-0812">Transmembrane</keyword>
<comment type="function">
    <text evidence="9">Component of the transport system for branched-chain amino acids.</text>
</comment>
<keyword evidence="7 9" id="KW-1133">Transmembrane helix</keyword>
<evidence type="ECO:0000256" key="9">
    <source>
        <dbReference type="RuleBase" id="RU362122"/>
    </source>
</evidence>
<feature type="transmembrane region" description="Helical" evidence="9">
    <location>
        <begin position="322"/>
        <end position="342"/>
    </location>
</feature>
<evidence type="ECO:0000256" key="3">
    <source>
        <dbReference type="ARBA" id="ARBA00022448"/>
    </source>
</evidence>
<feature type="transmembrane region" description="Helical" evidence="9">
    <location>
        <begin position="376"/>
        <end position="397"/>
    </location>
</feature>
<feature type="transmembrane region" description="Helical" evidence="9">
    <location>
        <begin position="119"/>
        <end position="141"/>
    </location>
</feature>
<dbReference type="PANTHER" id="PTHR30588">
    <property type="entry name" value="BRANCHED-CHAIN AMINO ACID TRANSPORT SYSTEM 2 CARRIER PROTEIN"/>
    <property type="match status" value="1"/>
</dbReference>
<keyword evidence="3 9" id="KW-0813">Transport</keyword>
<feature type="transmembrane region" description="Helical" evidence="9">
    <location>
        <begin position="348"/>
        <end position="369"/>
    </location>
</feature>
<evidence type="ECO:0000256" key="2">
    <source>
        <dbReference type="ARBA" id="ARBA00008540"/>
    </source>
</evidence>
<evidence type="ECO:0000256" key="4">
    <source>
        <dbReference type="ARBA" id="ARBA00022475"/>
    </source>
</evidence>
<feature type="transmembrane region" description="Helical" evidence="9">
    <location>
        <begin position="45"/>
        <end position="66"/>
    </location>
</feature>
<gene>
    <name evidence="10" type="primary">brnQ</name>
    <name evidence="10" type="ORF">NFX39_03545</name>
</gene>
<feature type="transmembrane region" description="Helical" evidence="9">
    <location>
        <begin position="78"/>
        <end position="99"/>
    </location>
</feature>
<accession>A0ABT0ZQC6</accession>
<keyword evidence="4" id="KW-1003">Cell membrane</keyword>
<feature type="transmembrane region" description="Helical" evidence="9">
    <location>
        <begin position="195"/>
        <end position="217"/>
    </location>
</feature>
<proteinExistence type="inferred from homology"/>
<comment type="caution">
    <text evidence="10">The sequence shown here is derived from an EMBL/GenBank/DDBJ whole genome shotgun (WGS) entry which is preliminary data.</text>
</comment>
<name>A0ABT0ZQC6_9LACO</name>
<keyword evidence="11" id="KW-1185">Reference proteome</keyword>
<dbReference type="Proteomes" id="UP001523234">
    <property type="component" value="Unassembled WGS sequence"/>
</dbReference>
<dbReference type="PANTHER" id="PTHR30588:SF0">
    <property type="entry name" value="BRANCHED-CHAIN AMINO ACID PERMEASE BRNQ"/>
    <property type="match status" value="1"/>
</dbReference>
<keyword evidence="6 9" id="KW-0029">Amino-acid transport</keyword>
<dbReference type="EMBL" id="JAMWYK010000003">
    <property type="protein sequence ID" value="MCO0832163.1"/>
    <property type="molecule type" value="Genomic_DNA"/>
</dbReference>
<dbReference type="InterPro" id="IPR004685">
    <property type="entry name" value="Brnchd-chn_aa_trnsp_Livcs"/>
</dbReference>
<evidence type="ECO:0000256" key="5">
    <source>
        <dbReference type="ARBA" id="ARBA00022692"/>
    </source>
</evidence>
<evidence type="ECO:0000256" key="7">
    <source>
        <dbReference type="ARBA" id="ARBA00022989"/>
    </source>
</evidence>
<feature type="transmembrane region" description="Helical" evidence="9">
    <location>
        <begin position="12"/>
        <end position="33"/>
    </location>
</feature>
<evidence type="ECO:0000313" key="10">
    <source>
        <dbReference type="EMBL" id="MCO0832163.1"/>
    </source>
</evidence>
<organism evidence="10 11">
    <name type="scientific">Fructobacillus apis</name>
    <dbReference type="NCBI Taxonomy" id="2935017"/>
    <lineage>
        <taxon>Bacteria</taxon>
        <taxon>Bacillati</taxon>
        <taxon>Bacillota</taxon>
        <taxon>Bacilli</taxon>
        <taxon>Lactobacillales</taxon>
        <taxon>Lactobacillaceae</taxon>
        <taxon>Fructobacillus</taxon>
    </lineage>
</organism>
<dbReference type="RefSeq" id="WP_252443063.1">
    <property type="nucleotide sequence ID" value="NZ_JAMWYK010000003.1"/>
</dbReference>
<feature type="transmembrane region" description="Helical" evidence="9">
    <location>
        <begin position="238"/>
        <end position="258"/>
    </location>
</feature>
<evidence type="ECO:0000256" key="1">
    <source>
        <dbReference type="ARBA" id="ARBA00004651"/>
    </source>
</evidence>
<evidence type="ECO:0000256" key="8">
    <source>
        <dbReference type="ARBA" id="ARBA00023136"/>
    </source>
</evidence>
<sequence length="463" mass="49842">MEKKLTWRQNLLMVSLIFGMFFGAGNLIFPIHLGQIAGAAWGQATFGFILSAVLLPLLALVALGVTRSSSVFDLIKPLGAKTSIVFVVVLHLCLGPLVVAPRTATVAYSFSVANWVPAGMEQVGLAIFSLFYFILVYWACLKADSITSVIGKYLNPAFLILLAVVFILALVWPMGGLDQHVTSAYQSSPVLSSAIEGYNTVDALASLVLGVAIVHAIQNMGYTKPAHVAKIIIKTGTWALIGLSLVYVGLILLGTSSLGKVNTSVNGAIALTQIMTNYFGSFGHYFLAIMGPVAVFTTAMGESSSLAHDYHRAFPKISYEKFLAFAVILAYLVALLGLDKIIEWAEPILLMMYPVAIVLVFLNLASPWIGRKRPMFNWMIGLTLIGSIGDGLTQVPFAKMLGGFVSYTENGVLHEGWYQAHLPLASQGFSWTLFALAGLVIGALHCYITKPASVDEQPAQSEV</sequence>
<protein>
    <recommendedName>
        <fullName evidence="9">Branched-chain amino acid transport system carrier protein</fullName>
    </recommendedName>
</protein>
<evidence type="ECO:0000256" key="6">
    <source>
        <dbReference type="ARBA" id="ARBA00022970"/>
    </source>
</evidence>
<evidence type="ECO:0000313" key="11">
    <source>
        <dbReference type="Proteomes" id="UP001523234"/>
    </source>
</evidence>
<comment type="subcellular location">
    <subcellularLocation>
        <location evidence="1 9">Cell membrane</location>
        <topology evidence="1 9">Multi-pass membrane protein</topology>
    </subcellularLocation>
</comment>
<keyword evidence="8 9" id="KW-0472">Membrane</keyword>
<comment type="similarity">
    <text evidence="2 9">Belongs to the branched chain amino acid transporter family.</text>
</comment>
<feature type="transmembrane region" description="Helical" evidence="9">
    <location>
        <begin position="428"/>
        <end position="448"/>
    </location>
</feature>
<dbReference type="Pfam" id="PF05525">
    <property type="entry name" value="Branch_AA_trans"/>
    <property type="match status" value="1"/>
</dbReference>
<feature type="transmembrane region" description="Helical" evidence="9">
    <location>
        <begin position="278"/>
        <end position="301"/>
    </location>
</feature>
<dbReference type="NCBIfam" id="TIGR00796">
    <property type="entry name" value="livcs"/>
    <property type="match status" value="1"/>
</dbReference>
<reference evidence="10 11" key="1">
    <citation type="submission" date="2022-06" db="EMBL/GenBank/DDBJ databases">
        <title>Fructobacillus taiwanensis sp. nov., isolated from the honeybee.</title>
        <authorList>
            <person name="Chen Y.-S."/>
            <person name="Wang L.-T."/>
            <person name="Lee Y.-S."/>
            <person name="Chang Y.-C."/>
            <person name="Wu H.-C."/>
            <person name="Liao C.-Y."/>
            <person name="Chen W.-H."/>
            <person name="Deng J.-N."/>
            <person name="Wang Y.-H."/>
        </authorList>
    </citation>
    <scope>NUCLEOTIDE SEQUENCE [LARGE SCALE GENOMIC DNA]</scope>
    <source>
        <strain evidence="10 11">W13</strain>
    </source>
</reference>